<protein>
    <submittedName>
        <fullName evidence="2">Uncharacterized protein</fullName>
    </submittedName>
</protein>
<sequence>MMLEEHNVTRSMRAGFCVYDSRGFDYDDRQGETLVELSEWTADGVKHNQMCRRSGDSPACVTNRSSSKFARRQVNCAMVVANMADIYKDLVNTGGGLKCLEATKQVFCYHGLKRGNQNPILILTHGDKLTATDRMNARTKICEVLGISETSGVYDIVCMTEHGVAAEECDPVTAYALTEAVYRALLISDMSHTPKLNHTGMAIYWITWLLNLIGSFFAFVARIFNGPNQKFDRMK</sequence>
<dbReference type="AlphaFoldDB" id="A0AAW1NIE9"/>
<dbReference type="EMBL" id="JBDFQZ010000001">
    <property type="protein sequence ID" value="KAK9756888.1"/>
    <property type="molecule type" value="Genomic_DNA"/>
</dbReference>
<feature type="transmembrane region" description="Helical" evidence="1">
    <location>
        <begin position="202"/>
        <end position="225"/>
    </location>
</feature>
<proteinExistence type="predicted"/>
<keyword evidence="1" id="KW-0472">Membrane</keyword>
<reference evidence="2" key="1">
    <citation type="submission" date="2024-03" db="EMBL/GenBank/DDBJ databases">
        <title>WGS assembly of Saponaria officinalis var. Norfolk2.</title>
        <authorList>
            <person name="Jenkins J."/>
            <person name="Shu S."/>
            <person name="Grimwood J."/>
            <person name="Barry K."/>
            <person name="Goodstein D."/>
            <person name="Schmutz J."/>
            <person name="Leebens-Mack J."/>
            <person name="Osbourn A."/>
        </authorList>
    </citation>
    <scope>NUCLEOTIDE SEQUENCE [LARGE SCALE GENOMIC DNA]</scope>
    <source>
        <strain evidence="2">JIC</strain>
    </source>
</reference>
<evidence type="ECO:0000313" key="3">
    <source>
        <dbReference type="Proteomes" id="UP001443914"/>
    </source>
</evidence>
<accession>A0AAW1NIE9</accession>
<comment type="caution">
    <text evidence="2">The sequence shown here is derived from an EMBL/GenBank/DDBJ whole genome shotgun (WGS) entry which is preliminary data.</text>
</comment>
<dbReference type="Proteomes" id="UP001443914">
    <property type="component" value="Unassembled WGS sequence"/>
</dbReference>
<gene>
    <name evidence="2" type="ORF">RND81_01G127500</name>
</gene>
<dbReference type="PANTHER" id="PTHR14241">
    <property type="entry name" value="INTERFERON-INDUCED PROTEIN 44"/>
    <property type="match status" value="1"/>
</dbReference>
<keyword evidence="1" id="KW-0812">Transmembrane</keyword>
<name>A0AAW1NIE9_SAPOF</name>
<keyword evidence="3" id="KW-1185">Reference proteome</keyword>
<evidence type="ECO:0000313" key="2">
    <source>
        <dbReference type="EMBL" id="KAK9756888.1"/>
    </source>
</evidence>
<organism evidence="2 3">
    <name type="scientific">Saponaria officinalis</name>
    <name type="common">Common soapwort</name>
    <name type="synonym">Lychnis saponaria</name>
    <dbReference type="NCBI Taxonomy" id="3572"/>
    <lineage>
        <taxon>Eukaryota</taxon>
        <taxon>Viridiplantae</taxon>
        <taxon>Streptophyta</taxon>
        <taxon>Embryophyta</taxon>
        <taxon>Tracheophyta</taxon>
        <taxon>Spermatophyta</taxon>
        <taxon>Magnoliopsida</taxon>
        <taxon>eudicotyledons</taxon>
        <taxon>Gunneridae</taxon>
        <taxon>Pentapetalae</taxon>
        <taxon>Caryophyllales</taxon>
        <taxon>Caryophyllaceae</taxon>
        <taxon>Caryophylleae</taxon>
        <taxon>Saponaria</taxon>
    </lineage>
</organism>
<evidence type="ECO:0000256" key="1">
    <source>
        <dbReference type="SAM" id="Phobius"/>
    </source>
</evidence>
<dbReference type="PANTHER" id="PTHR14241:SF24">
    <property type="entry name" value="G DOMAIN-CONTAINING PROTEIN"/>
    <property type="match status" value="1"/>
</dbReference>
<keyword evidence="1" id="KW-1133">Transmembrane helix</keyword>